<dbReference type="PROSITE" id="PS50206">
    <property type="entry name" value="RHODANESE_3"/>
    <property type="match status" value="1"/>
</dbReference>
<dbReference type="InterPro" id="IPR036866">
    <property type="entry name" value="RibonucZ/Hydroxyglut_hydro"/>
</dbReference>
<reference evidence="5" key="1">
    <citation type="submission" date="2016-10" db="EMBL/GenBank/DDBJ databases">
        <authorList>
            <person name="Varghese N."/>
            <person name="Submissions S."/>
        </authorList>
    </citation>
    <scope>NUCLEOTIDE SEQUENCE [LARGE SCALE GENOMIC DNA]</scope>
    <source>
        <strain evidence="5">XJ109</strain>
    </source>
</reference>
<dbReference type="GO" id="GO:0050313">
    <property type="term" value="F:sulfur dioxygenase activity"/>
    <property type="evidence" value="ECO:0007669"/>
    <property type="project" value="InterPro"/>
</dbReference>
<sequence>MKSIFFKSSFLGLVALLFLSNSSFAQGLFFERIYDETLSQASYVIGDAQTKEVIVIDPKRDIDTYLQIAEKHNLKITKITETHIHADFLSGSRELAAVTKAPLYLSDEGGKDWQYDFPHTGLKDGDKISVGSITIEVIHTPGHTPESLTFLVKDDTENPIKAITGDFIFVGDVGRPDLLEKAAGQIGSQKLGAKQLYRSIEKFLKLPDNTEIWPGHGAGSFCGKSLSNIPQSTLKQEKLTNPALQFSGKEADFVTYILKDQPAPPKYFAVMKHLNKADRPLLVEVPKLAELNQKEIDNAIKNGLIVIDARPKAVSSQGFISGSFLIENMKTFSTFAGSIVDYQNQIILIAEENQIEDLMRKLMRIGMDNIYGYITNPSEQNLALQNVKTIDIDTFKSYLGNKNVQKIDVRTENEYKSGHINGVENIALNTLENNLDKINKNEPVIIHCQSGARAAIAYSILIKHGFENILNYAGGINDWKEKKNELVK</sequence>
<dbReference type="STRING" id="684065.SAMN05421738_107175"/>
<dbReference type="Pfam" id="PF00581">
    <property type="entry name" value="Rhodanese"/>
    <property type="match status" value="1"/>
</dbReference>
<evidence type="ECO:0000313" key="5">
    <source>
        <dbReference type="Proteomes" id="UP000199149"/>
    </source>
</evidence>
<evidence type="ECO:0000259" key="3">
    <source>
        <dbReference type="PROSITE" id="PS50206"/>
    </source>
</evidence>
<dbReference type="OrthoDB" id="9784009at2"/>
<dbReference type="EMBL" id="FOUZ01000007">
    <property type="protein sequence ID" value="SFN17019.1"/>
    <property type="molecule type" value="Genomic_DNA"/>
</dbReference>
<dbReference type="SUPFAM" id="SSF56281">
    <property type="entry name" value="Metallo-hydrolase/oxidoreductase"/>
    <property type="match status" value="1"/>
</dbReference>
<dbReference type="Pfam" id="PF00753">
    <property type="entry name" value="Lactamase_B"/>
    <property type="match status" value="1"/>
</dbReference>
<dbReference type="GO" id="GO:0070813">
    <property type="term" value="P:hydrogen sulfide metabolic process"/>
    <property type="evidence" value="ECO:0007669"/>
    <property type="project" value="TreeGrafter"/>
</dbReference>
<dbReference type="GO" id="GO:0006749">
    <property type="term" value="P:glutathione metabolic process"/>
    <property type="evidence" value="ECO:0007669"/>
    <property type="project" value="InterPro"/>
</dbReference>
<dbReference type="SUPFAM" id="SSF52821">
    <property type="entry name" value="Rhodanese/Cell cycle control phosphatase"/>
    <property type="match status" value="1"/>
</dbReference>
<dbReference type="InterPro" id="IPR036873">
    <property type="entry name" value="Rhodanese-like_dom_sf"/>
</dbReference>
<keyword evidence="5" id="KW-1185">Reference proteome</keyword>
<dbReference type="PANTHER" id="PTHR43084:SF1">
    <property type="entry name" value="PERSULFIDE DIOXYGENASE ETHE1, MITOCHONDRIAL"/>
    <property type="match status" value="1"/>
</dbReference>
<dbReference type="Gene3D" id="3.40.250.10">
    <property type="entry name" value="Rhodanese-like domain"/>
    <property type="match status" value="2"/>
</dbReference>
<keyword evidence="4" id="KW-0378">Hydrolase</keyword>
<evidence type="ECO:0000256" key="1">
    <source>
        <dbReference type="ARBA" id="ARBA00022723"/>
    </source>
</evidence>
<feature type="domain" description="Rhodanese" evidence="3">
    <location>
        <begin position="400"/>
        <end position="488"/>
    </location>
</feature>
<protein>
    <submittedName>
        <fullName evidence="4">Hydroxyacylglutathione hydrolase</fullName>
    </submittedName>
</protein>
<dbReference type="InterPro" id="IPR051682">
    <property type="entry name" value="Mito_Persulfide_Diox"/>
</dbReference>
<dbReference type="CDD" id="cd07724">
    <property type="entry name" value="POD-like_MBL-fold"/>
    <property type="match status" value="1"/>
</dbReference>
<dbReference type="InterPro" id="IPR001279">
    <property type="entry name" value="Metallo-B-lactamas"/>
</dbReference>
<dbReference type="InterPro" id="IPR001763">
    <property type="entry name" value="Rhodanese-like_dom"/>
</dbReference>
<gene>
    <name evidence="4" type="ORF">SAMN05421738_107175</name>
</gene>
<feature type="signal peptide" evidence="2">
    <location>
        <begin position="1"/>
        <end position="25"/>
    </location>
</feature>
<dbReference type="PANTHER" id="PTHR43084">
    <property type="entry name" value="PERSULFIDE DIOXYGENASE ETHE1"/>
    <property type="match status" value="1"/>
</dbReference>
<accession>A0A1I4WVL7</accession>
<organism evidence="4 5">
    <name type="scientific">Algoriella xinjiangensis</name>
    <dbReference type="NCBI Taxonomy" id="684065"/>
    <lineage>
        <taxon>Bacteria</taxon>
        <taxon>Pseudomonadati</taxon>
        <taxon>Bacteroidota</taxon>
        <taxon>Flavobacteriia</taxon>
        <taxon>Flavobacteriales</taxon>
        <taxon>Weeksellaceae</taxon>
        <taxon>Algoriella</taxon>
    </lineage>
</organism>
<proteinExistence type="predicted"/>
<dbReference type="GO" id="GO:0016787">
    <property type="term" value="F:hydrolase activity"/>
    <property type="evidence" value="ECO:0007669"/>
    <property type="project" value="UniProtKB-KW"/>
</dbReference>
<feature type="chain" id="PRO_5011630388" evidence="2">
    <location>
        <begin position="26"/>
        <end position="488"/>
    </location>
</feature>
<dbReference type="AlphaFoldDB" id="A0A1I4WVL7"/>
<dbReference type="Proteomes" id="UP000199149">
    <property type="component" value="Unassembled WGS sequence"/>
</dbReference>
<dbReference type="CDD" id="cd00158">
    <property type="entry name" value="RHOD"/>
    <property type="match status" value="1"/>
</dbReference>
<evidence type="ECO:0000313" key="4">
    <source>
        <dbReference type="EMBL" id="SFN17019.1"/>
    </source>
</evidence>
<keyword evidence="2" id="KW-0732">Signal</keyword>
<evidence type="ECO:0000256" key="2">
    <source>
        <dbReference type="SAM" id="SignalP"/>
    </source>
</evidence>
<dbReference type="FunFam" id="3.60.15.10:FF:000030">
    <property type="entry name" value="Metallo-beta-lactamase family protein"/>
    <property type="match status" value="1"/>
</dbReference>
<name>A0A1I4WVL7_9FLAO</name>
<dbReference type="InterPro" id="IPR044528">
    <property type="entry name" value="POD-like_MBL-fold"/>
</dbReference>
<dbReference type="SMART" id="SM00450">
    <property type="entry name" value="RHOD"/>
    <property type="match status" value="1"/>
</dbReference>
<dbReference type="SMART" id="SM00849">
    <property type="entry name" value="Lactamase_B"/>
    <property type="match status" value="1"/>
</dbReference>
<keyword evidence="1" id="KW-0479">Metal-binding</keyword>
<dbReference type="RefSeq" id="WP_092908225.1">
    <property type="nucleotide sequence ID" value="NZ_FOUZ01000007.1"/>
</dbReference>
<dbReference type="Gene3D" id="3.60.15.10">
    <property type="entry name" value="Ribonuclease Z/Hydroxyacylglutathione hydrolase-like"/>
    <property type="match status" value="1"/>
</dbReference>
<dbReference type="GO" id="GO:0046872">
    <property type="term" value="F:metal ion binding"/>
    <property type="evidence" value="ECO:0007669"/>
    <property type="project" value="UniProtKB-KW"/>
</dbReference>